<gene>
    <name evidence="10" type="ORF">HJC23_000300</name>
</gene>
<feature type="region of interest" description="Disordered" evidence="8">
    <location>
        <begin position="111"/>
        <end position="132"/>
    </location>
</feature>
<keyword evidence="5" id="KW-0547">Nucleotide-binding</keyword>
<dbReference type="CDD" id="cd00267">
    <property type="entry name" value="ABC_ATPase"/>
    <property type="match status" value="1"/>
</dbReference>
<comment type="caution">
    <text evidence="10">The sequence shown here is derived from an EMBL/GenBank/DDBJ whole genome shotgun (WGS) entry which is preliminary data.</text>
</comment>
<dbReference type="InterPro" id="IPR017871">
    <property type="entry name" value="ABC_transporter-like_CS"/>
</dbReference>
<dbReference type="PANTHER" id="PTHR43166">
    <property type="entry name" value="AMINO ACID IMPORT ATP-BINDING PROTEIN"/>
    <property type="match status" value="1"/>
</dbReference>
<name>A0ABD3NVS0_9STRA</name>
<dbReference type="InterPro" id="IPR003593">
    <property type="entry name" value="AAA+_ATPase"/>
</dbReference>
<evidence type="ECO:0000256" key="3">
    <source>
        <dbReference type="ARBA" id="ARBA00022448"/>
    </source>
</evidence>
<accession>A0ABD3NVS0</accession>
<comment type="subcellular location">
    <subcellularLocation>
        <location evidence="1">Cell membrane</location>
        <topology evidence="1">Peripheral membrane protein</topology>
    </subcellularLocation>
</comment>
<dbReference type="PROSITE" id="PS50893">
    <property type="entry name" value="ABC_TRANSPORTER_2"/>
    <property type="match status" value="1"/>
</dbReference>
<evidence type="ECO:0000256" key="6">
    <source>
        <dbReference type="ARBA" id="ARBA00022840"/>
    </source>
</evidence>
<dbReference type="AlphaFoldDB" id="A0ABD3NVS0"/>
<evidence type="ECO:0000256" key="2">
    <source>
        <dbReference type="ARBA" id="ARBA00005417"/>
    </source>
</evidence>
<dbReference type="EMBL" id="JABMIG020000366">
    <property type="protein sequence ID" value="KAL3780010.1"/>
    <property type="molecule type" value="Genomic_DNA"/>
</dbReference>
<protein>
    <recommendedName>
        <fullName evidence="9">ABC transporter domain-containing protein</fullName>
    </recommendedName>
</protein>
<evidence type="ECO:0000256" key="5">
    <source>
        <dbReference type="ARBA" id="ARBA00022741"/>
    </source>
</evidence>
<dbReference type="InterPro" id="IPR003439">
    <property type="entry name" value="ABC_transporter-like_ATP-bd"/>
</dbReference>
<proteinExistence type="inferred from homology"/>
<dbReference type="GO" id="GO:0005524">
    <property type="term" value="F:ATP binding"/>
    <property type="evidence" value="ECO:0007669"/>
    <property type="project" value="UniProtKB-KW"/>
</dbReference>
<dbReference type="InterPro" id="IPR027417">
    <property type="entry name" value="P-loop_NTPase"/>
</dbReference>
<evidence type="ECO:0000256" key="8">
    <source>
        <dbReference type="SAM" id="MobiDB-lite"/>
    </source>
</evidence>
<organism evidence="10 11">
    <name type="scientific">Cyclotella cryptica</name>
    <dbReference type="NCBI Taxonomy" id="29204"/>
    <lineage>
        <taxon>Eukaryota</taxon>
        <taxon>Sar</taxon>
        <taxon>Stramenopiles</taxon>
        <taxon>Ochrophyta</taxon>
        <taxon>Bacillariophyta</taxon>
        <taxon>Coscinodiscophyceae</taxon>
        <taxon>Thalassiosirophycidae</taxon>
        <taxon>Stephanodiscales</taxon>
        <taxon>Stephanodiscaceae</taxon>
        <taxon>Cyclotella</taxon>
    </lineage>
</organism>
<evidence type="ECO:0000256" key="1">
    <source>
        <dbReference type="ARBA" id="ARBA00004202"/>
    </source>
</evidence>
<evidence type="ECO:0000313" key="10">
    <source>
        <dbReference type="EMBL" id="KAL3780010.1"/>
    </source>
</evidence>
<keyword evidence="3" id="KW-0813">Transport</keyword>
<dbReference type="SMART" id="SM00382">
    <property type="entry name" value="AAA"/>
    <property type="match status" value="2"/>
</dbReference>
<keyword evidence="7" id="KW-0472">Membrane</keyword>
<keyword evidence="6" id="KW-0067">ATP-binding</keyword>
<comment type="similarity">
    <text evidence="2">Belongs to the ABC transporter superfamily.</text>
</comment>
<reference evidence="10 11" key="1">
    <citation type="journal article" date="2020" name="G3 (Bethesda)">
        <title>Improved Reference Genome for Cyclotella cryptica CCMP332, a Model for Cell Wall Morphogenesis, Salinity Adaptation, and Lipid Production in Diatoms (Bacillariophyta).</title>
        <authorList>
            <person name="Roberts W.R."/>
            <person name="Downey K.M."/>
            <person name="Ruck E.C."/>
            <person name="Traller J.C."/>
            <person name="Alverson A.J."/>
        </authorList>
    </citation>
    <scope>NUCLEOTIDE SEQUENCE [LARGE SCALE GENOMIC DNA]</scope>
    <source>
        <strain evidence="10 11">CCMP332</strain>
    </source>
</reference>
<evidence type="ECO:0000256" key="4">
    <source>
        <dbReference type="ARBA" id="ARBA00022475"/>
    </source>
</evidence>
<dbReference type="GO" id="GO:0005886">
    <property type="term" value="C:plasma membrane"/>
    <property type="evidence" value="ECO:0007669"/>
    <property type="project" value="UniProtKB-SubCell"/>
</dbReference>
<evidence type="ECO:0000259" key="9">
    <source>
        <dbReference type="PROSITE" id="PS50893"/>
    </source>
</evidence>
<feature type="domain" description="ABC transporter" evidence="9">
    <location>
        <begin position="493"/>
        <end position="749"/>
    </location>
</feature>
<dbReference type="SUPFAM" id="SSF52540">
    <property type="entry name" value="P-loop containing nucleoside triphosphate hydrolases"/>
    <property type="match status" value="2"/>
</dbReference>
<dbReference type="Proteomes" id="UP001516023">
    <property type="component" value="Unassembled WGS sequence"/>
</dbReference>
<dbReference type="InterPro" id="IPR050086">
    <property type="entry name" value="MetN_ABC_transporter-like"/>
</dbReference>
<sequence>MLLRRAFRWQRQRQRRPSCRTTATHHETSHRITPIFPPRHDVRTIPIRSTSSTSISPLLHFESASLHYPPQWHDHDHHQDDVTVESELGLNADVLQFDPDFVLEVQDDALFRDNNNNGNDSDGSGGEASRRRVRQLQRHWNNSIHTNNHHHHDNTDPILESINLQIHPNLPCGSGGGGHILLGRNGVGKTLISRAIQRGGTTHGSHHDDNNNPYLRSGMLHLHNNNDNHNNHHQRTRWDQQFTTHVSFESHTQLLTHPQTTTVHRALIPQGGNRLSPVAQFLTVRLGMYPLLPRHIATLSTGEIRRVLLVRALVQKPQLLLLDNVWDGLDHVGRCGIRDILERVLEGFRMDILVQGVGCARDTVRTQILMVGHRPEEILGGMGRVSFVWEEDEDGVEGRRRKKRSVRTEERGGRSGLELVKCLEFGNENDSSKEEYDDFVRSLVERKENGVEASTPSHPWDGFLTHRVPNDIEINNFWESGYRKSGHGNGVLVEANQLKVIRDDTILLSDLNWTVQRGERWHLAGTNGAGKSTLGRLLLRKSVSNHYDRDTNDAVVAEGSLEVTQPLHADHTKRGGIGWVSTELHLHAAHHWSDRTISEILSIGAGTLFDRDRSSKLGSSNLKSHFVDNLIDVESFSTVLHWLGLIRDNSSTDPFLTRTFGTLSQGQQKLLLIASAIAQRPSLLILDEPCQGLDLWNRARVLYLLHSMCRMTDMSLIYITHHEEELIPSIDCRIRLEGGKVFYCGSLHG</sequence>
<evidence type="ECO:0000256" key="7">
    <source>
        <dbReference type="ARBA" id="ARBA00023136"/>
    </source>
</evidence>
<dbReference type="Gene3D" id="3.40.50.300">
    <property type="entry name" value="P-loop containing nucleotide triphosphate hydrolases"/>
    <property type="match status" value="2"/>
</dbReference>
<evidence type="ECO:0000313" key="11">
    <source>
        <dbReference type="Proteomes" id="UP001516023"/>
    </source>
</evidence>
<keyword evidence="4" id="KW-1003">Cell membrane</keyword>
<keyword evidence="11" id="KW-1185">Reference proteome</keyword>
<dbReference type="Pfam" id="PF00005">
    <property type="entry name" value="ABC_tran"/>
    <property type="match status" value="2"/>
</dbReference>
<dbReference type="PANTHER" id="PTHR43166:SF9">
    <property type="entry name" value="GLUTAMATE_ASPARTATE IMPORT ATP-BINDING PROTEIN GLTL"/>
    <property type="match status" value="1"/>
</dbReference>
<feature type="compositionally biased region" description="Low complexity" evidence="8">
    <location>
        <begin position="113"/>
        <end position="122"/>
    </location>
</feature>
<dbReference type="PROSITE" id="PS00211">
    <property type="entry name" value="ABC_TRANSPORTER_1"/>
    <property type="match status" value="1"/>
</dbReference>